<evidence type="ECO:0000313" key="1">
    <source>
        <dbReference type="EMBL" id="KAI3759516.1"/>
    </source>
</evidence>
<name>A0ACB9ELG3_ARCLA</name>
<keyword evidence="2" id="KW-1185">Reference proteome</keyword>
<reference evidence="1 2" key="2">
    <citation type="journal article" date="2022" name="Mol. Ecol. Resour.">
        <title>The genomes of chicory, endive, great burdock and yacon provide insights into Asteraceae paleo-polyploidization history and plant inulin production.</title>
        <authorList>
            <person name="Fan W."/>
            <person name="Wang S."/>
            <person name="Wang H."/>
            <person name="Wang A."/>
            <person name="Jiang F."/>
            <person name="Liu H."/>
            <person name="Zhao H."/>
            <person name="Xu D."/>
            <person name="Zhang Y."/>
        </authorList>
    </citation>
    <scope>NUCLEOTIDE SEQUENCE [LARGE SCALE GENOMIC DNA]</scope>
    <source>
        <strain evidence="2">cv. Niubang</strain>
    </source>
</reference>
<comment type="caution">
    <text evidence="1">The sequence shown here is derived from an EMBL/GenBank/DDBJ whole genome shotgun (WGS) entry which is preliminary data.</text>
</comment>
<accession>A0ACB9ELG3</accession>
<organism evidence="1 2">
    <name type="scientific">Arctium lappa</name>
    <name type="common">Greater burdock</name>
    <name type="synonym">Lappa major</name>
    <dbReference type="NCBI Taxonomy" id="4217"/>
    <lineage>
        <taxon>Eukaryota</taxon>
        <taxon>Viridiplantae</taxon>
        <taxon>Streptophyta</taxon>
        <taxon>Embryophyta</taxon>
        <taxon>Tracheophyta</taxon>
        <taxon>Spermatophyta</taxon>
        <taxon>Magnoliopsida</taxon>
        <taxon>eudicotyledons</taxon>
        <taxon>Gunneridae</taxon>
        <taxon>Pentapetalae</taxon>
        <taxon>asterids</taxon>
        <taxon>campanulids</taxon>
        <taxon>Asterales</taxon>
        <taxon>Asteraceae</taxon>
        <taxon>Carduoideae</taxon>
        <taxon>Cardueae</taxon>
        <taxon>Arctiinae</taxon>
        <taxon>Arctium</taxon>
    </lineage>
</organism>
<proteinExistence type="predicted"/>
<sequence>MGDVDTYCISLVDNVCGGSWDWVRFQEDKKWTGGDVEKLNTLLRNVSLQVCTSILSRIEELGSIKAGRWYYRIKIEEEETSRVACPEENLDRMVEEESKDEEKESSIPSMWSEDNTKSEEDWGIEESQRGRRKTGVSRDEGENTESADDLPERQTIGEEDEESVHGMEWESAKGNDVNEDPKANKEKEAAEVGAHMTTSQTQNVDAGSGLEKVVLDQGDGPARNKINKIGLGPHRRTKVSGTKAYKGCGSFVSPNKAFSLREQVEMLVEDQVRTDQNWGGKKMVQETKAMAEELTNVGEKNTTRKPENVGFGRGKVERKGRKKE</sequence>
<reference evidence="2" key="1">
    <citation type="journal article" date="2022" name="Mol. Ecol. Resour.">
        <title>The genomes of chicory, endive, great burdock and yacon provide insights into Asteraceae palaeo-polyploidization history and plant inulin production.</title>
        <authorList>
            <person name="Fan W."/>
            <person name="Wang S."/>
            <person name="Wang H."/>
            <person name="Wang A."/>
            <person name="Jiang F."/>
            <person name="Liu H."/>
            <person name="Zhao H."/>
            <person name="Xu D."/>
            <person name="Zhang Y."/>
        </authorList>
    </citation>
    <scope>NUCLEOTIDE SEQUENCE [LARGE SCALE GENOMIC DNA]</scope>
    <source>
        <strain evidence="2">cv. Niubang</strain>
    </source>
</reference>
<dbReference type="Proteomes" id="UP001055879">
    <property type="component" value="Linkage Group LG02"/>
</dbReference>
<protein>
    <submittedName>
        <fullName evidence="1">Uncharacterized protein</fullName>
    </submittedName>
</protein>
<dbReference type="EMBL" id="CM042048">
    <property type="protein sequence ID" value="KAI3759516.1"/>
    <property type="molecule type" value="Genomic_DNA"/>
</dbReference>
<gene>
    <name evidence="1" type="ORF">L6452_07399</name>
</gene>
<evidence type="ECO:0000313" key="2">
    <source>
        <dbReference type="Proteomes" id="UP001055879"/>
    </source>
</evidence>